<feature type="domain" description="Amino acid permease/ SLC12A" evidence="7">
    <location>
        <begin position="44"/>
        <end position="507"/>
    </location>
</feature>
<dbReference type="AlphaFoldDB" id="A0A084G0A9"/>
<dbReference type="Gene3D" id="1.20.1740.10">
    <property type="entry name" value="Amino acid/polyamine transporter I"/>
    <property type="match status" value="1"/>
</dbReference>
<dbReference type="PANTHER" id="PTHR43341:SF39">
    <property type="entry name" value="AMINO ACID TRANSPORTER (EUROFUNG)-RELATED"/>
    <property type="match status" value="1"/>
</dbReference>
<feature type="transmembrane region" description="Helical" evidence="6">
    <location>
        <begin position="452"/>
        <end position="471"/>
    </location>
</feature>
<sequence length="556" mass="61405">MGVEGIEVKGYDGPDTAEGVILEKHAAQVEAKYGQTVRGLAPRHVQLIAIGGAIGTGLFVGIGGVLSKAGPLSLILGYLGWGMFFVWPTNLCVAEMCSYLPIRGSIFELAGRFVDPALGFAMGWTYFYTGVMLVCVEYSAVATLMQFWVDGVNPAAWIVMGMVICITLNVVAVKWYGESEFIMASLKILLLFGLLMLTLITMCGGNPKHDAYGFRSWGEGRAMLSYHSEGATGRFLGWWKVMIYAAFTITGPDMIALSASEIQNPRRTIPRVAKLIFYRLVGFYVLGVLGVGIICASNDPTLKDALVNGAPGAAASPWVIGIKNLNIKFLPHLINALVLTSGLSCGNAYLYASSRTLYGLARDGQAPKFLMKCTKAGVPIYCVAVVSLLSCITFLVSSTSAIEVFYWFVDLTTTGFIATYTMMIITFLGWYRARVKQVLEVAHLHYVAPYSPYGAYMALVLGVLALLFCGFDQFAPFHVQGFITNYFCLPYSIGAFTLWKLVKRTRFVRPEEADLISGKKEIDDECRIWEEGGIEENWRRKLAAMPFWQRLWERMW</sequence>
<keyword evidence="4 6" id="KW-1133">Transmembrane helix</keyword>
<feature type="transmembrane region" description="Helical" evidence="6">
    <location>
        <begin position="123"/>
        <end position="149"/>
    </location>
</feature>
<comment type="caution">
    <text evidence="8">The sequence shown here is derived from an EMBL/GenBank/DDBJ whole genome shotgun (WGS) entry which is preliminary data.</text>
</comment>
<reference evidence="8 9" key="1">
    <citation type="journal article" date="2014" name="Genome Announc.">
        <title>Draft genome sequence of the pathogenic fungus Scedosporium apiospermum.</title>
        <authorList>
            <person name="Vandeputte P."/>
            <person name="Ghamrawi S."/>
            <person name="Rechenmann M."/>
            <person name="Iltis A."/>
            <person name="Giraud S."/>
            <person name="Fleury M."/>
            <person name="Thornton C."/>
            <person name="Delhaes L."/>
            <person name="Meyer W."/>
            <person name="Papon N."/>
            <person name="Bouchara J.P."/>
        </authorList>
    </citation>
    <scope>NUCLEOTIDE SEQUENCE [LARGE SCALE GENOMIC DNA]</scope>
    <source>
        <strain evidence="8 9">IHEM 14462</strain>
    </source>
</reference>
<dbReference type="OMA" id="FWIFFPG"/>
<dbReference type="PIRSF" id="PIRSF006060">
    <property type="entry name" value="AA_transporter"/>
    <property type="match status" value="1"/>
</dbReference>
<feature type="transmembrane region" description="Helical" evidence="6">
    <location>
        <begin position="333"/>
        <end position="352"/>
    </location>
</feature>
<feature type="transmembrane region" description="Helical" evidence="6">
    <location>
        <begin position="188"/>
        <end position="207"/>
    </location>
</feature>
<name>A0A084G0A9_PSEDA</name>
<feature type="transmembrane region" description="Helical" evidence="6">
    <location>
        <begin position="378"/>
        <end position="398"/>
    </location>
</feature>
<dbReference type="PANTHER" id="PTHR43341">
    <property type="entry name" value="AMINO ACID PERMEASE"/>
    <property type="match status" value="1"/>
</dbReference>
<keyword evidence="5 6" id="KW-0472">Membrane</keyword>
<organism evidence="8 9">
    <name type="scientific">Pseudallescheria apiosperma</name>
    <name type="common">Scedosporium apiospermum</name>
    <dbReference type="NCBI Taxonomy" id="563466"/>
    <lineage>
        <taxon>Eukaryota</taxon>
        <taxon>Fungi</taxon>
        <taxon>Dikarya</taxon>
        <taxon>Ascomycota</taxon>
        <taxon>Pezizomycotina</taxon>
        <taxon>Sordariomycetes</taxon>
        <taxon>Hypocreomycetidae</taxon>
        <taxon>Microascales</taxon>
        <taxon>Microascaceae</taxon>
        <taxon>Scedosporium</taxon>
    </lineage>
</organism>
<feature type="transmembrane region" description="Helical" evidence="6">
    <location>
        <begin position="483"/>
        <end position="502"/>
    </location>
</feature>
<feature type="transmembrane region" description="Helical" evidence="6">
    <location>
        <begin position="47"/>
        <end position="66"/>
    </location>
</feature>
<evidence type="ECO:0000256" key="2">
    <source>
        <dbReference type="ARBA" id="ARBA00022448"/>
    </source>
</evidence>
<feature type="transmembrane region" description="Helical" evidence="6">
    <location>
        <begin position="276"/>
        <end position="294"/>
    </location>
</feature>
<dbReference type="RefSeq" id="XP_016640570.1">
    <property type="nucleotide sequence ID" value="XM_016789801.1"/>
</dbReference>
<dbReference type="GeneID" id="27727162"/>
<evidence type="ECO:0000313" key="9">
    <source>
        <dbReference type="Proteomes" id="UP000028545"/>
    </source>
</evidence>
<evidence type="ECO:0000256" key="1">
    <source>
        <dbReference type="ARBA" id="ARBA00004141"/>
    </source>
</evidence>
<dbReference type="HOGENOM" id="CLU_007946_12_1_1"/>
<feature type="transmembrane region" description="Helical" evidence="6">
    <location>
        <begin position="404"/>
        <end position="431"/>
    </location>
</feature>
<accession>A0A084G0A9</accession>
<evidence type="ECO:0000259" key="7">
    <source>
        <dbReference type="Pfam" id="PF00324"/>
    </source>
</evidence>
<evidence type="ECO:0000256" key="6">
    <source>
        <dbReference type="SAM" id="Phobius"/>
    </source>
</evidence>
<dbReference type="GO" id="GO:0015171">
    <property type="term" value="F:amino acid transmembrane transporter activity"/>
    <property type="evidence" value="ECO:0007669"/>
    <property type="project" value="TreeGrafter"/>
</dbReference>
<dbReference type="EMBL" id="JOWA01000120">
    <property type="protein sequence ID" value="KEZ40771.1"/>
    <property type="molecule type" value="Genomic_DNA"/>
</dbReference>
<evidence type="ECO:0000256" key="4">
    <source>
        <dbReference type="ARBA" id="ARBA00022989"/>
    </source>
</evidence>
<dbReference type="InterPro" id="IPR004841">
    <property type="entry name" value="AA-permease/SLC12A_dom"/>
</dbReference>
<feature type="transmembrane region" description="Helical" evidence="6">
    <location>
        <begin position="236"/>
        <end position="255"/>
    </location>
</feature>
<feature type="transmembrane region" description="Helical" evidence="6">
    <location>
        <begin position="78"/>
        <end position="102"/>
    </location>
</feature>
<dbReference type="OrthoDB" id="3900342at2759"/>
<evidence type="ECO:0000256" key="3">
    <source>
        <dbReference type="ARBA" id="ARBA00022692"/>
    </source>
</evidence>
<keyword evidence="2" id="KW-0813">Transport</keyword>
<dbReference type="Pfam" id="PF00324">
    <property type="entry name" value="AA_permease"/>
    <property type="match status" value="1"/>
</dbReference>
<comment type="subcellular location">
    <subcellularLocation>
        <location evidence="1">Membrane</location>
        <topology evidence="1">Multi-pass membrane protein</topology>
    </subcellularLocation>
</comment>
<dbReference type="Proteomes" id="UP000028545">
    <property type="component" value="Unassembled WGS sequence"/>
</dbReference>
<proteinExistence type="predicted"/>
<dbReference type="FunFam" id="1.20.1740.10:FF:000001">
    <property type="entry name" value="Amino acid permease"/>
    <property type="match status" value="1"/>
</dbReference>
<protein>
    <submittedName>
        <fullName evidence="8">Putative proline-specific permease put4</fullName>
    </submittedName>
</protein>
<dbReference type="InterPro" id="IPR050524">
    <property type="entry name" value="APC_YAT"/>
</dbReference>
<keyword evidence="3 6" id="KW-0812">Transmembrane</keyword>
<dbReference type="VEuPathDB" id="FungiDB:SAPIO_CDS8090"/>
<evidence type="ECO:0000256" key="5">
    <source>
        <dbReference type="ARBA" id="ARBA00023136"/>
    </source>
</evidence>
<feature type="transmembrane region" description="Helical" evidence="6">
    <location>
        <begin position="155"/>
        <end position="176"/>
    </location>
</feature>
<evidence type="ECO:0000313" key="8">
    <source>
        <dbReference type="EMBL" id="KEZ40771.1"/>
    </source>
</evidence>
<dbReference type="GO" id="GO:0016020">
    <property type="term" value="C:membrane"/>
    <property type="evidence" value="ECO:0007669"/>
    <property type="project" value="UniProtKB-SubCell"/>
</dbReference>
<gene>
    <name evidence="8" type="ORF">SAPIO_CDS8090</name>
</gene>
<keyword evidence="9" id="KW-1185">Reference proteome</keyword>
<dbReference type="KEGG" id="sapo:SAPIO_CDS8090"/>